<keyword evidence="1" id="KW-0472">Membrane</keyword>
<organism evidence="3 4">
    <name type="scientific">Devosia oryziradicis</name>
    <dbReference type="NCBI Taxonomy" id="2801335"/>
    <lineage>
        <taxon>Bacteria</taxon>
        <taxon>Pseudomonadati</taxon>
        <taxon>Pseudomonadota</taxon>
        <taxon>Alphaproteobacteria</taxon>
        <taxon>Hyphomicrobiales</taxon>
        <taxon>Devosiaceae</taxon>
        <taxon>Devosia</taxon>
    </lineage>
</organism>
<proteinExistence type="predicted"/>
<evidence type="ECO:0000313" key="4">
    <source>
        <dbReference type="Proteomes" id="UP000595460"/>
    </source>
</evidence>
<evidence type="ECO:0000259" key="2">
    <source>
        <dbReference type="Pfam" id="PF07811"/>
    </source>
</evidence>
<feature type="transmembrane region" description="Helical" evidence="1">
    <location>
        <begin position="12"/>
        <end position="35"/>
    </location>
</feature>
<dbReference type="Pfam" id="PF07811">
    <property type="entry name" value="TadE"/>
    <property type="match status" value="1"/>
</dbReference>
<name>A0ABX7C0A3_9HYPH</name>
<dbReference type="EMBL" id="CP068047">
    <property type="protein sequence ID" value="QQR36085.1"/>
    <property type="molecule type" value="Genomic_DNA"/>
</dbReference>
<protein>
    <submittedName>
        <fullName evidence="3">Pilus assembly protein</fullName>
    </submittedName>
</protein>
<gene>
    <name evidence="3" type="ORF">JI749_00085</name>
</gene>
<dbReference type="InterPro" id="IPR012495">
    <property type="entry name" value="TadE-like_dom"/>
</dbReference>
<dbReference type="RefSeq" id="WP_201656968.1">
    <property type="nucleotide sequence ID" value="NZ_CP068047.1"/>
</dbReference>
<evidence type="ECO:0000313" key="3">
    <source>
        <dbReference type="EMBL" id="QQR36085.1"/>
    </source>
</evidence>
<keyword evidence="1" id="KW-0812">Transmembrane</keyword>
<dbReference type="Proteomes" id="UP000595460">
    <property type="component" value="Chromosome"/>
</dbReference>
<accession>A0ABX7C0A3</accession>
<keyword evidence="4" id="KW-1185">Reference proteome</keyword>
<reference evidence="3 4" key="1">
    <citation type="submission" date="2021-01" db="EMBL/GenBank/DDBJ databases">
        <title>Genome seq and assembly of Devosia sp. G19.</title>
        <authorList>
            <person name="Chhetri G."/>
        </authorList>
    </citation>
    <scope>NUCLEOTIDE SEQUENCE [LARGE SCALE GENOMIC DNA]</scope>
    <source>
        <strain evidence="3 4">G19</strain>
    </source>
</reference>
<keyword evidence="1" id="KW-1133">Transmembrane helix</keyword>
<evidence type="ECO:0000256" key="1">
    <source>
        <dbReference type="SAM" id="Phobius"/>
    </source>
</evidence>
<sequence length="186" mass="19872">MKGVLAKMRLLRLGEAGTAAVEFALVLPVMLMLYIGSVEVTGLISVDRKLQSAAGSLGDLVARSDTTITAATLKDYFKAAGGIMTPNPVAGLRQVVTQVQVLADGTTKVVWSRQSLNGTYSTGPHAVNAAFPLPVAMVNIAKGKYVIVAEGYYDYTPLSGFAFNQTVNLYRENYFMPRFGGSITLN</sequence>
<feature type="domain" description="TadE-like" evidence="2">
    <location>
        <begin position="17"/>
        <end position="54"/>
    </location>
</feature>